<dbReference type="EMBL" id="QRQN01000012">
    <property type="protein sequence ID" value="RHN07498.1"/>
    <property type="molecule type" value="Genomic_DNA"/>
</dbReference>
<evidence type="ECO:0000313" key="13">
    <source>
        <dbReference type="Proteomes" id="UP000284051"/>
    </source>
</evidence>
<reference evidence="4 15" key="3">
    <citation type="journal article" date="2019" name="Nat. Med.">
        <title>A library of human gut bacterial isolates paired with longitudinal multiomics data enables mechanistic microbiome research.</title>
        <authorList>
            <person name="Poyet M."/>
            <person name="Groussin M."/>
            <person name="Gibbons S.M."/>
            <person name="Avila-Pacheco J."/>
            <person name="Jiang X."/>
            <person name="Kearney S.M."/>
            <person name="Perrotta A.R."/>
            <person name="Berdy B."/>
            <person name="Zhao S."/>
            <person name="Lieberman T.D."/>
            <person name="Swanson P.K."/>
            <person name="Smith M."/>
            <person name="Roesemann S."/>
            <person name="Alexander J.E."/>
            <person name="Rich S.A."/>
            <person name="Livny J."/>
            <person name="Vlamakis H."/>
            <person name="Clish C."/>
            <person name="Bullock K."/>
            <person name="Deik A."/>
            <person name="Scott J."/>
            <person name="Pierce K.A."/>
            <person name="Xavier R.J."/>
            <person name="Alm E.J."/>
        </authorList>
    </citation>
    <scope>NUCLEOTIDE SEQUENCE [LARGE SCALE GENOMIC DNA]</scope>
    <source>
        <strain evidence="4 15">BIOML-A1</strain>
    </source>
</reference>
<dbReference type="Proteomes" id="UP000095350">
    <property type="component" value="Unassembled WGS sequence"/>
</dbReference>
<protein>
    <submittedName>
        <fullName evidence="3">FeoA domain</fullName>
    </submittedName>
    <submittedName>
        <fullName evidence="4">Ferrous iron transport protein A</fullName>
    </submittedName>
</protein>
<dbReference type="EMBL" id="WGGT01000006">
    <property type="protein sequence ID" value="MVQ45331.1"/>
    <property type="molecule type" value="Genomic_DNA"/>
</dbReference>
<evidence type="ECO:0000313" key="7">
    <source>
        <dbReference type="EMBL" id="RHC13309.1"/>
    </source>
</evidence>
<dbReference type="InterPro" id="IPR038157">
    <property type="entry name" value="FeoA_core_dom"/>
</dbReference>
<dbReference type="InterPro" id="IPR008988">
    <property type="entry name" value="Transcriptional_repressor_C"/>
</dbReference>
<reference evidence="3 10" key="1">
    <citation type="submission" date="2015-09" db="EMBL/GenBank/DDBJ databases">
        <authorList>
            <consortium name="Pathogen Informatics"/>
        </authorList>
    </citation>
    <scope>NUCLEOTIDE SEQUENCE [LARGE SCALE GENOMIC DNA]</scope>
    <source>
        <strain evidence="3 10">2789STDY5834960</strain>
    </source>
</reference>
<dbReference type="Proteomes" id="UP000284465">
    <property type="component" value="Unassembled WGS sequence"/>
</dbReference>
<dbReference type="GO" id="GO:0046914">
    <property type="term" value="F:transition metal ion binding"/>
    <property type="evidence" value="ECO:0007669"/>
    <property type="project" value="InterPro"/>
</dbReference>
<dbReference type="EMBL" id="CYXZ01000017">
    <property type="protein sequence ID" value="CUN18519.1"/>
    <property type="molecule type" value="Genomic_DNA"/>
</dbReference>
<reference evidence="11 12" key="2">
    <citation type="submission" date="2018-08" db="EMBL/GenBank/DDBJ databases">
        <title>A genome reference for cultivated species of the human gut microbiota.</title>
        <authorList>
            <person name="Zou Y."/>
            <person name="Xue W."/>
            <person name="Luo G."/>
        </authorList>
    </citation>
    <scope>NUCLEOTIDE SEQUENCE [LARGE SCALE GENOMIC DNA]</scope>
    <source>
        <strain evidence="9 12">AF31-21AC</strain>
        <strain evidence="8 13">AM22-21LB</strain>
        <strain evidence="7 11">AM37-1AC</strain>
        <strain evidence="6 14">AM43-11</strain>
    </source>
</reference>
<evidence type="ECO:0000313" key="12">
    <source>
        <dbReference type="Proteomes" id="UP000283586"/>
    </source>
</evidence>
<dbReference type="SUPFAM" id="SSF50037">
    <property type="entry name" value="C-terminal domain of transcriptional repressors"/>
    <property type="match status" value="1"/>
</dbReference>
<evidence type="ECO:0000259" key="2">
    <source>
        <dbReference type="SMART" id="SM00899"/>
    </source>
</evidence>
<dbReference type="EMBL" id="QSHO01000021">
    <property type="protein sequence ID" value="RHC13309.1"/>
    <property type="molecule type" value="Genomic_DNA"/>
</dbReference>
<keyword evidence="1" id="KW-0408">Iron</keyword>
<dbReference type="Proteomes" id="UP000283586">
    <property type="component" value="Unassembled WGS sequence"/>
</dbReference>
<evidence type="ECO:0000313" key="10">
    <source>
        <dbReference type="Proteomes" id="UP000095350"/>
    </source>
</evidence>
<proteinExistence type="predicted"/>
<dbReference type="Pfam" id="PF04023">
    <property type="entry name" value="FeoA"/>
    <property type="match status" value="1"/>
</dbReference>
<dbReference type="STRING" id="166486.ERS852572_02323"/>
<evidence type="ECO:0000313" key="5">
    <source>
        <dbReference type="EMBL" id="MVQ45331.1"/>
    </source>
</evidence>
<reference evidence="5 16" key="4">
    <citation type="submission" date="2019-10" db="EMBL/GenBank/DDBJ databases">
        <title>Roseburia spp. ameliorate alcoholic fatty liver via restoration of gut barrier function.</title>
        <authorList>
            <person name="Seo B."/>
            <person name="Ko G."/>
        </authorList>
    </citation>
    <scope>NUCLEOTIDE SEQUENCE [LARGE SCALE GENOMIC DNA]</scope>
    <source>
        <strain evidence="5 16">SNUG30017</strain>
    </source>
</reference>
<evidence type="ECO:0000256" key="1">
    <source>
        <dbReference type="ARBA" id="ARBA00023004"/>
    </source>
</evidence>
<evidence type="ECO:0000313" key="6">
    <source>
        <dbReference type="EMBL" id="RHA65431.1"/>
    </source>
</evidence>
<dbReference type="OrthoDB" id="5984at2"/>
<dbReference type="InterPro" id="IPR053184">
    <property type="entry name" value="FeoA-like"/>
</dbReference>
<dbReference type="Gene3D" id="2.30.30.90">
    <property type="match status" value="1"/>
</dbReference>
<accession>A0A173UUB5</accession>
<evidence type="ECO:0000313" key="4">
    <source>
        <dbReference type="EMBL" id="MTR84490.1"/>
    </source>
</evidence>
<dbReference type="Proteomes" id="UP000283513">
    <property type="component" value="Unassembled WGS sequence"/>
</dbReference>
<evidence type="ECO:0000313" key="14">
    <source>
        <dbReference type="Proteomes" id="UP000284465"/>
    </source>
</evidence>
<evidence type="ECO:0000313" key="16">
    <source>
        <dbReference type="Proteomes" id="UP000479531"/>
    </source>
</evidence>
<evidence type="ECO:0000313" key="11">
    <source>
        <dbReference type="Proteomes" id="UP000283513"/>
    </source>
</evidence>
<evidence type="ECO:0000313" key="15">
    <source>
        <dbReference type="Proteomes" id="UP000478483"/>
    </source>
</evidence>
<dbReference type="PANTHER" id="PTHR43151:SF1">
    <property type="entry name" value="SSR2333 PROTEIN"/>
    <property type="match status" value="1"/>
</dbReference>
<gene>
    <name evidence="8" type="ORF">DW264_03300</name>
    <name evidence="7" type="ORF">DW856_17570</name>
    <name evidence="6" type="ORF">DW927_14520</name>
    <name evidence="9" type="ORF">DWZ31_10960</name>
    <name evidence="3" type="ORF">ERS852572_02323</name>
    <name evidence="5" type="ORF">GCK47_06375</name>
    <name evidence="4" type="ORF">GMD50_05340</name>
</gene>
<dbReference type="Proteomes" id="UP000284051">
    <property type="component" value="Unassembled WGS sequence"/>
</dbReference>
<dbReference type="EMBL" id="QSFP01000019">
    <property type="protein sequence ID" value="RHA65431.1"/>
    <property type="molecule type" value="Genomic_DNA"/>
</dbReference>
<evidence type="ECO:0000313" key="9">
    <source>
        <dbReference type="EMBL" id="RHN07498.1"/>
    </source>
</evidence>
<sequence length="70" mass="7609">MMPLTMLNTGEPSTIKKVGGKEETRRFLENLGFVPGGEVTVVSEIDGNMIVNIKDSRVAIGKDMANKIMV</sequence>
<dbReference type="RefSeq" id="WP_015520399.1">
    <property type="nucleotide sequence ID" value="NZ_CABIYH010000017.1"/>
</dbReference>
<dbReference type="InterPro" id="IPR007167">
    <property type="entry name" value="Fe-transptr_FeoA-like"/>
</dbReference>
<dbReference type="AlphaFoldDB" id="A0A173UUB5"/>
<dbReference type="SMART" id="SM00899">
    <property type="entry name" value="FeoA"/>
    <property type="match status" value="1"/>
</dbReference>
<dbReference type="Proteomes" id="UP000479531">
    <property type="component" value="Unassembled WGS sequence"/>
</dbReference>
<dbReference type="PANTHER" id="PTHR43151">
    <property type="entry name" value="FEOA FAMILY PROTEIN"/>
    <property type="match status" value="1"/>
</dbReference>
<dbReference type="PaxDb" id="166486-ERS852572_02323"/>
<dbReference type="EMBL" id="QRID01000002">
    <property type="protein sequence ID" value="RHG30499.1"/>
    <property type="molecule type" value="Genomic_DNA"/>
</dbReference>
<organism evidence="3 10">
    <name type="scientific">Roseburia intestinalis</name>
    <dbReference type="NCBI Taxonomy" id="166486"/>
    <lineage>
        <taxon>Bacteria</taxon>
        <taxon>Bacillati</taxon>
        <taxon>Bacillota</taxon>
        <taxon>Clostridia</taxon>
        <taxon>Lachnospirales</taxon>
        <taxon>Lachnospiraceae</taxon>
        <taxon>Roseburia</taxon>
    </lineage>
</organism>
<name>A0A173UUB5_9FIRM</name>
<evidence type="ECO:0000313" key="3">
    <source>
        <dbReference type="EMBL" id="CUN18519.1"/>
    </source>
</evidence>
<dbReference type="EMBL" id="WNAJ01000004">
    <property type="protein sequence ID" value="MTR84490.1"/>
    <property type="molecule type" value="Genomic_DNA"/>
</dbReference>
<dbReference type="Proteomes" id="UP000478483">
    <property type="component" value="Unassembled WGS sequence"/>
</dbReference>
<feature type="domain" description="Ferrous iron transporter FeoA-like" evidence="2">
    <location>
        <begin position="2"/>
        <end position="70"/>
    </location>
</feature>
<evidence type="ECO:0000313" key="8">
    <source>
        <dbReference type="EMBL" id="RHG30499.1"/>
    </source>
</evidence>